<dbReference type="SMART" id="SM00310">
    <property type="entry name" value="PTBI"/>
    <property type="match status" value="1"/>
</dbReference>
<dbReference type="InterPro" id="IPR002404">
    <property type="entry name" value="IRS_PTB"/>
</dbReference>
<evidence type="ECO:0008006" key="5">
    <source>
        <dbReference type="Google" id="ProtNLM"/>
    </source>
</evidence>
<dbReference type="EMBL" id="JBHFQA010000011">
    <property type="protein sequence ID" value="KAL2091078.1"/>
    <property type="molecule type" value="Genomic_DNA"/>
</dbReference>
<evidence type="ECO:0000313" key="3">
    <source>
        <dbReference type="EMBL" id="KAL2091078.1"/>
    </source>
</evidence>
<sequence length="237" mass="27621">MDLEFCDILKQGCVKIRRKHFWIYQKCWLVFKMASSKGPRRLERFPNQRASNFHCHQKVIDLTDVSKVTRPPKEKKKHALTLTFSDDSTLTFTCDSEREAADWYKTLYRECVHDELDTLRSQEPDLLTSSLRHQTERFCVRLLPCKGLKVSGECVLQVSSEAITLWDKRISHLRLASWPLTALRRFGSDCTWFSFEAGRMCETGEGFFKFQTVEGEAIYQCVHAAVQSIIQQDCPLR</sequence>
<keyword evidence="4" id="KW-1185">Reference proteome</keyword>
<organism evidence="3 4">
    <name type="scientific">Coilia grayii</name>
    <name type="common">Gray's grenadier anchovy</name>
    <dbReference type="NCBI Taxonomy" id="363190"/>
    <lineage>
        <taxon>Eukaryota</taxon>
        <taxon>Metazoa</taxon>
        <taxon>Chordata</taxon>
        <taxon>Craniata</taxon>
        <taxon>Vertebrata</taxon>
        <taxon>Euteleostomi</taxon>
        <taxon>Actinopterygii</taxon>
        <taxon>Neopterygii</taxon>
        <taxon>Teleostei</taxon>
        <taxon>Clupei</taxon>
        <taxon>Clupeiformes</taxon>
        <taxon>Clupeoidei</taxon>
        <taxon>Engraulidae</taxon>
        <taxon>Coilinae</taxon>
        <taxon>Coilia</taxon>
    </lineage>
</organism>
<dbReference type="InterPro" id="IPR011993">
    <property type="entry name" value="PH-like_dom_sf"/>
</dbReference>
<dbReference type="FunFam" id="2.30.29.30:FF:000110">
    <property type="entry name" value="Docking protein 4"/>
    <property type="match status" value="1"/>
</dbReference>
<dbReference type="SMART" id="SM00233">
    <property type="entry name" value="PH"/>
    <property type="match status" value="1"/>
</dbReference>
<proteinExistence type="predicted"/>
<dbReference type="PANTHER" id="PTHR21258">
    <property type="entry name" value="DOCKING PROTEIN RELATED"/>
    <property type="match status" value="1"/>
</dbReference>
<dbReference type="SUPFAM" id="SSF50729">
    <property type="entry name" value="PH domain-like"/>
    <property type="match status" value="2"/>
</dbReference>
<reference evidence="3 4" key="1">
    <citation type="submission" date="2024-09" db="EMBL/GenBank/DDBJ databases">
        <title>A chromosome-level genome assembly of Gray's grenadier anchovy, Coilia grayii.</title>
        <authorList>
            <person name="Fu Z."/>
        </authorList>
    </citation>
    <scope>NUCLEOTIDE SEQUENCE [LARGE SCALE GENOMIC DNA]</scope>
    <source>
        <strain evidence="3">G4</strain>
        <tissue evidence="3">Muscle</tissue>
    </source>
</reference>
<dbReference type="PANTHER" id="PTHR21258:SF61">
    <property type="entry name" value="PROTEIN CHICO"/>
    <property type="match status" value="1"/>
</dbReference>
<evidence type="ECO:0000313" key="4">
    <source>
        <dbReference type="Proteomes" id="UP001591681"/>
    </source>
</evidence>
<dbReference type="AlphaFoldDB" id="A0ABD1JW25"/>
<gene>
    <name evidence="3" type="ORF">ACEWY4_013341</name>
</gene>
<name>A0ABD1JW25_9TELE</name>
<dbReference type="Pfam" id="PF00169">
    <property type="entry name" value="PH"/>
    <property type="match status" value="1"/>
</dbReference>
<evidence type="ECO:0000259" key="1">
    <source>
        <dbReference type="PROSITE" id="PS50003"/>
    </source>
</evidence>
<dbReference type="Pfam" id="PF02174">
    <property type="entry name" value="IRS"/>
    <property type="match status" value="1"/>
</dbReference>
<dbReference type="InterPro" id="IPR001849">
    <property type="entry name" value="PH_domain"/>
</dbReference>
<evidence type="ECO:0000259" key="2">
    <source>
        <dbReference type="PROSITE" id="PS51064"/>
    </source>
</evidence>
<comment type="caution">
    <text evidence="3">The sequence shown here is derived from an EMBL/GenBank/DDBJ whole genome shotgun (WGS) entry which is preliminary data.</text>
</comment>
<dbReference type="Gene3D" id="2.30.29.30">
    <property type="entry name" value="Pleckstrin-homology domain (PH domain)/Phosphotyrosine-binding domain (PTB)"/>
    <property type="match status" value="2"/>
</dbReference>
<dbReference type="PROSITE" id="PS51064">
    <property type="entry name" value="IRS_PTB"/>
    <property type="match status" value="1"/>
</dbReference>
<protein>
    <recommendedName>
        <fullName evidence="5">Docking protein 5</fullName>
    </recommendedName>
</protein>
<dbReference type="InterPro" id="IPR050996">
    <property type="entry name" value="Docking_Protein_DOK"/>
</dbReference>
<dbReference type="Proteomes" id="UP001591681">
    <property type="component" value="Unassembled WGS sequence"/>
</dbReference>
<dbReference type="PROSITE" id="PS50003">
    <property type="entry name" value="PH_DOMAIN"/>
    <property type="match status" value="1"/>
</dbReference>
<feature type="domain" description="IRS-type PTB" evidence="2">
    <location>
        <begin position="131"/>
        <end position="236"/>
    </location>
</feature>
<accession>A0ABD1JW25</accession>
<dbReference type="SMART" id="SM01244">
    <property type="entry name" value="IRS"/>
    <property type="match status" value="1"/>
</dbReference>
<feature type="domain" description="PH" evidence="1">
    <location>
        <begin position="7"/>
        <end position="112"/>
    </location>
</feature>